<organism evidence="1 2">
    <name type="scientific">Naganishia onofrii</name>
    <dbReference type="NCBI Taxonomy" id="1851511"/>
    <lineage>
        <taxon>Eukaryota</taxon>
        <taxon>Fungi</taxon>
        <taxon>Dikarya</taxon>
        <taxon>Basidiomycota</taxon>
        <taxon>Agaricomycotina</taxon>
        <taxon>Tremellomycetes</taxon>
        <taxon>Filobasidiales</taxon>
        <taxon>Filobasidiaceae</taxon>
        <taxon>Naganishia</taxon>
    </lineage>
</organism>
<comment type="caution">
    <text evidence="1">The sequence shown here is derived from an EMBL/GenBank/DDBJ whole genome shotgun (WGS) entry which is preliminary data.</text>
</comment>
<reference evidence="1" key="1">
    <citation type="submission" date="2023-04" db="EMBL/GenBank/DDBJ databases">
        <title>Draft Genome sequencing of Naganishia species isolated from polar environments using Oxford Nanopore Technology.</title>
        <authorList>
            <person name="Leo P."/>
            <person name="Venkateswaran K."/>
        </authorList>
    </citation>
    <scope>NUCLEOTIDE SEQUENCE</scope>
    <source>
        <strain evidence="1">DBVPG 5303</strain>
    </source>
</reference>
<name>A0ACC2X4B8_9TREE</name>
<dbReference type="EMBL" id="JASBWV010000027">
    <property type="protein sequence ID" value="KAJ9118855.1"/>
    <property type="molecule type" value="Genomic_DNA"/>
</dbReference>
<dbReference type="Proteomes" id="UP001234202">
    <property type="component" value="Unassembled WGS sequence"/>
</dbReference>
<protein>
    <submittedName>
        <fullName evidence="1">Uncharacterized protein</fullName>
    </submittedName>
</protein>
<keyword evidence="2" id="KW-1185">Reference proteome</keyword>
<evidence type="ECO:0000313" key="1">
    <source>
        <dbReference type="EMBL" id="KAJ9118855.1"/>
    </source>
</evidence>
<proteinExistence type="predicted"/>
<evidence type="ECO:0000313" key="2">
    <source>
        <dbReference type="Proteomes" id="UP001234202"/>
    </source>
</evidence>
<accession>A0ACC2X4B8</accession>
<sequence length="488" mass="53115">MTDHLAAPSARFVLFKDGKPLLRVSSASQESSKAETKYEGLYFADVDEVEEYIGNKTFAPAPTTNPAAEAKQFQSARLPTSAPTLVFLGIDDRPSPTAPDAKPAKVDPKSPQGVPYFAIAIPSEPQQSAAAAAAVTPAVGGNAEKATEKGETQQTIDGLRGLKQAHEFVEPRLAGSSLSPWQANIFAEARAMIGTYPSPLSTSCNSPSSDSLSGFLPHLSLTTHIPMLIPDPTNLTRRLERTEQILRRVRLKDVFPLVWLETRVWESSRGRTRWDGRGRESMPFYVIIMGILNSTGDKMLLGRQKAWPKGMGFCEPSESIEDAVRREVMEEAGVAVGQVRYSSSQPWPFPSNLMLGCYGLALSDSQDVHLDLDNELEDARWFSRDEVLAMLSSGANKISKDEHKKFEPPANHTANGGSAAGVQEGAALAPAEGKLEVKGKEETSTGREEKVRYRVPPRTAIAGQLVERWANGELDEIKFPKGSPTSQL</sequence>
<gene>
    <name evidence="1" type="ORF">QFC24_006054</name>
</gene>